<dbReference type="Gene3D" id="3.60.130.10">
    <property type="entry name" value="Clavaminate synthase-like"/>
    <property type="match status" value="1"/>
</dbReference>
<dbReference type="AlphaFoldDB" id="A0A067P8I7"/>
<dbReference type="GO" id="GO:0016706">
    <property type="term" value="F:2-oxoglutarate-dependent dioxygenase activity"/>
    <property type="evidence" value="ECO:0007669"/>
    <property type="project" value="UniProtKB-ARBA"/>
</dbReference>
<feature type="domain" description="Gamma-butyrobetaine hydroxylase-like N-terminal" evidence="8">
    <location>
        <begin position="35"/>
        <end position="105"/>
    </location>
</feature>
<dbReference type="PANTHER" id="PTHR10696:SF25">
    <property type="entry name" value="OXIDOREDUCTASE AIM17-RELATED"/>
    <property type="match status" value="1"/>
</dbReference>
<dbReference type="STRING" id="933084.A0A067P8I7"/>
<dbReference type="InterPro" id="IPR003819">
    <property type="entry name" value="TauD/TfdA-like"/>
</dbReference>
<dbReference type="SUPFAM" id="SSF51197">
    <property type="entry name" value="Clavaminate synthase-like"/>
    <property type="match status" value="1"/>
</dbReference>
<dbReference type="Pfam" id="PF06155">
    <property type="entry name" value="GBBH-like_N"/>
    <property type="match status" value="1"/>
</dbReference>
<evidence type="ECO:0000256" key="6">
    <source>
        <dbReference type="ARBA" id="ARBA00023004"/>
    </source>
</evidence>
<dbReference type="InterPro" id="IPR038492">
    <property type="entry name" value="GBBH-like_N_sf"/>
</dbReference>
<evidence type="ECO:0000256" key="4">
    <source>
        <dbReference type="ARBA" id="ARBA00022964"/>
    </source>
</evidence>
<keyword evidence="5" id="KW-0560">Oxidoreductase</keyword>
<dbReference type="GO" id="GO:0046872">
    <property type="term" value="F:metal ion binding"/>
    <property type="evidence" value="ECO:0007669"/>
    <property type="project" value="UniProtKB-KW"/>
</dbReference>
<dbReference type="GO" id="GO:0005739">
    <property type="term" value="C:mitochondrion"/>
    <property type="evidence" value="ECO:0007669"/>
    <property type="project" value="TreeGrafter"/>
</dbReference>
<gene>
    <name evidence="9" type="ORF">JAAARDRAFT_140934</name>
</gene>
<dbReference type="Proteomes" id="UP000027265">
    <property type="component" value="Unassembled WGS sequence"/>
</dbReference>
<proteinExistence type="inferred from homology"/>
<protein>
    <recommendedName>
        <fullName evidence="11">TauD/TfdA-like domain-containing protein</fullName>
    </recommendedName>
</protein>
<evidence type="ECO:0000259" key="8">
    <source>
        <dbReference type="Pfam" id="PF06155"/>
    </source>
</evidence>
<keyword evidence="3" id="KW-0479">Metal-binding</keyword>
<evidence type="ECO:0000313" key="9">
    <source>
        <dbReference type="EMBL" id="KDQ51074.1"/>
    </source>
</evidence>
<feature type="domain" description="TauD/TfdA-like" evidence="7">
    <location>
        <begin position="151"/>
        <end position="392"/>
    </location>
</feature>
<dbReference type="EMBL" id="KL197752">
    <property type="protein sequence ID" value="KDQ51074.1"/>
    <property type="molecule type" value="Genomic_DNA"/>
</dbReference>
<comment type="cofactor">
    <cofactor evidence="1">
        <name>Fe(2+)</name>
        <dbReference type="ChEBI" id="CHEBI:29033"/>
    </cofactor>
</comment>
<organism evidence="9 10">
    <name type="scientific">Jaapia argillacea MUCL 33604</name>
    <dbReference type="NCBI Taxonomy" id="933084"/>
    <lineage>
        <taxon>Eukaryota</taxon>
        <taxon>Fungi</taxon>
        <taxon>Dikarya</taxon>
        <taxon>Basidiomycota</taxon>
        <taxon>Agaricomycotina</taxon>
        <taxon>Agaricomycetes</taxon>
        <taxon>Agaricomycetidae</taxon>
        <taxon>Jaapiales</taxon>
        <taxon>Jaapiaceae</taxon>
        <taxon>Jaapia</taxon>
    </lineage>
</organism>
<name>A0A067P8I7_9AGAM</name>
<dbReference type="InterPro" id="IPR010376">
    <property type="entry name" value="GBBH-like_N"/>
</dbReference>
<keyword evidence="10" id="KW-1185">Reference proteome</keyword>
<dbReference type="Gene3D" id="3.30.2020.30">
    <property type="match status" value="1"/>
</dbReference>
<dbReference type="HOGENOM" id="CLU_021859_0_1_1"/>
<evidence type="ECO:0008006" key="11">
    <source>
        <dbReference type="Google" id="ProtNLM"/>
    </source>
</evidence>
<evidence type="ECO:0000256" key="3">
    <source>
        <dbReference type="ARBA" id="ARBA00022723"/>
    </source>
</evidence>
<dbReference type="InParanoid" id="A0A067P8I7"/>
<dbReference type="Pfam" id="PF02668">
    <property type="entry name" value="TauD"/>
    <property type="match status" value="1"/>
</dbReference>
<accession>A0A067P8I7</accession>
<comment type="similarity">
    <text evidence="2">Belongs to the gamma-BBH/TMLD family.</text>
</comment>
<evidence type="ECO:0000256" key="5">
    <source>
        <dbReference type="ARBA" id="ARBA00023002"/>
    </source>
</evidence>
<dbReference type="InterPro" id="IPR050411">
    <property type="entry name" value="AlphaKG_dependent_hydroxylases"/>
</dbReference>
<evidence type="ECO:0000313" key="10">
    <source>
        <dbReference type="Proteomes" id="UP000027265"/>
    </source>
</evidence>
<dbReference type="CDD" id="cd00250">
    <property type="entry name" value="CAS_like"/>
    <property type="match status" value="1"/>
</dbReference>
<reference evidence="10" key="1">
    <citation type="journal article" date="2014" name="Proc. Natl. Acad. Sci. U.S.A.">
        <title>Extensive sampling of basidiomycete genomes demonstrates inadequacy of the white-rot/brown-rot paradigm for wood decay fungi.</title>
        <authorList>
            <person name="Riley R."/>
            <person name="Salamov A.A."/>
            <person name="Brown D.W."/>
            <person name="Nagy L.G."/>
            <person name="Floudas D."/>
            <person name="Held B.W."/>
            <person name="Levasseur A."/>
            <person name="Lombard V."/>
            <person name="Morin E."/>
            <person name="Otillar R."/>
            <person name="Lindquist E.A."/>
            <person name="Sun H."/>
            <person name="LaButti K.M."/>
            <person name="Schmutz J."/>
            <person name="Jabbour D."/>
            <person name="Luo H."/>
            <person name="Baker S.E."/>
            <person name="Pisabarro A.G."/>
            <person name="Walton J.D."/>
            <person name="Blanchette R.A."/>
            <person name="Henrissat B."/>
            <person name="Martin F."/>
            <person name="Cullen D."/>
            <person name="Hibbett D.S."/>
            <person name="Grigoriev I.V."/>
        </authorList>
    </citation>
    <scope>NUCLEOTIDE SEQUENCE [LARGE SCALE GENOMIC DNA]</scope>
    <source>
        <strain evidence="10">MUCL 33604</strain>
    </source>
</reference>
<dbReference type="GO" id="GO:0045329">
    <property type="term" value="P:carnitine biosynthetic process"/>
    <property type="evidence" value="ECO:0007669"/>
    <property type="project" value="TreeGrafter"/>
</dbReference>
<sequence length="412" mass="46452">MFRIANQVRTTHKLLRRSFASVTTSDTSLTVSSVNATFPYIWLRDSCPCPSCIHPSNRQKLHRSSDFPDLPSEVKPSPGGVKVTDQGLSIKWESGHESTYPKEFLETYASSKKLSAFHKDVEKKTWTLESISKVKELYVTYDSLSTPTGLLTAIDQLTQYGLLFVTGVPNKETSHEKCELRNLGEKFSEIRTTFYGQFFDVQNVKNSINIAYTNLDLGVHMDILYFQSPPRWQILHCLRNRVIGGASYFVDAIHAAHELYRADPEAFALLASTPVAYHYINDGHHYHQTHPTIELNPEPEVRSDGLPDIAYVNYSPPFQAPLPLSTPPAFYSALSKYAKILNDPANTYTYTLKEGDAVLFDNRRALHARTAFEEIEGQGAEGETNRWLKGCYLEGDAIYDRGRVLRGFHGSG</sequence>
<dbReference type="OrthoDB" id="406634at2759"/>
<dbReference type="PANTHER" id="PTHR10696">
    <property type="entry name" value="GAMMA-BUTYROBETAINE HYDROXYLASE-RELATED"/>
    <property type="match status" value="1"/>
</dbReference>
<evidence type="ECO:0000256" key="1">
    <source>
        <dbReference type="ARBA" id="ARBA00001954"/>
    </source>
</evidence>
<keyword evidence="6" id="KW-0408">Iron</keyword>
<dbReference type="InterPro" id="IPR042098">
    <property type="entry name" value="TauD-like_sf"/>
</dbReference>
<evidence type="ECO:0000256" key="2">
    <source>
        <dbReference type="ARBA" id="ARBA00008654"/>
    </source>
</evidence>
<evidence type="ECO:0000259" key="7">
    <source>
        <dbReference type="Pfam" id="PF02668"/>
    </source>
</evidence>
<keyword evidence="4" id="KW-0223">Dioxygenase</keyword>